<dbReference type="EMBL" id="CP036200">
    <property type="protein sequence ID" value="QBF83708.1"/>
    <property type="molecule type" value="Genomic_DNA"/>
</dbReference>
<gene>
    <name evidence="2" type="ORF">EXU30_14170</name>
</gene>
<dbReference type="KEGG" id="smai:EXU30_14170"/>
<dbReference type="RefSeq" id="WP_130601091.1">
    <property type="nucleotide sequence ID" value="NZ_CP036200.1"/>
</dbReference>
<dbReference type="InterPro" id="IPR021474">
    <property type="entry name" value="DUF3127"/>
</dbReference>
<name>A0A411PJP1_9GAMM</name>
<organism evidence="2 3">
    <name type="scientific">Shewanella maritima</name>
    <dbReference type="NCBI Taxonomy" id="2520507"/>
    <lineage>
        <taxon>Bacteria</taxon>
        <taxon>Pseudomonadati</taxon>
        <taxon>Pseudomonadota</taxon>
        <taxon>Gammaproteobacteria</taxon>
        <taxon>Alteromonadales</taxon>
        <taxon>Shewanellaceae</taxon>
        <taxon>Shewanella</taxon>
    </lineage>
</organism>
<evidence type="ECO:0000256" key="1">
    <source>
        <dbReference type="SAM" id="MobiDB-lite"/>
    </source>
</evidence>
<dbReference type="AlphaFoldDB" id="A0A411PJP1"/>
<feature type="compositionally biased region" description="Low complexity" evidence="1">
    <location>
        <begin position="100"/>
        <end position="113"/>
    </location>
</feature>
<feature type="region of interest" description="Disordered" evidence="1">
    <location>
        <begin position="100"/>
        <end position="160"/>
    </location>
</feature>
<sequence>MSKSYEMTGIIHSMGETTTYGNNGFTKREFVLKATGPDENSAYPNYIALELIKDNCSLLDQFNIGDELQVMFNLTGRLWQPAGKPERCFNALQVWKLSAAQPSQTAQSQPSEPDYNYNQATSVNQPTNFNQTSSAAASVPANQGQESKFSSDVWDDDIPF</sequence>
<evidence type="ECO:0000313" key="3">
    <source>
        <dbReference type="Proteomes" id="UP000291106"/>
    </source>
</evidence>
<dbReference type="Pfam" id="PF11325">
    <property type="entry name" value="DUF3127"/>
    <property type="match status" value="1"/>
</dbReference>
<proteinExistence type="predicted"/>
<dbReference type="Proteomes" id="UP000291106">
    <property type="component" value="Chromosome"/>
</dbReference>
<accession>A0A411PJP1</accession>
<reference evidence="2 3" key="1">
    <citation type="submission" date="2019-02" db="EMBL/GenBank/DDBJ databases">
        <title>Shewanella sp. D4-2 isolated from Dokdo Island.</title>
        <authorList>
            <person name="Baek K."/>
        </authorList>
    </citation>
    <scope>NUCLEOTIDE SEQUENCE [LARGE SCALE GENOMIC DNA]</scope>
    <source>
        <strain evidence="2 3">D4-2</strain>
    </source>
</reference>
<evidence type="ECO:0000313" key="2">
    <source>
        <dbReference type="EMBL" id="QBF83708.1"/>
    </source>
</evidence>
<dbReference type="OrthoDB" id="598142at2"/>
<keyword evidence="3" id="KW-1185">Reference proteome</keyword>
<feature type="compositionally biased region" description="Polar residues" evidence="1">
    <location>
        <begin position="116"/>
        <end position="150"/>
    </location>
</feature>
<protein>
    <submittedName>
        <fullName evidence="2">DUF3127 domain-containing protein</fullName>
    </submittedName>
</protein>